<dbReference type="eggNOG" id="COG3712">
    <property type="taxonomic scope" value="Bacteria"/>
</dbReference>
<dbReference type="STRING" id="889378.Spiaf_2462"/>
<protein>
    <submittedName>
        <fullName evidence="3">Fe2+-dicitrate sensor, membrane component</fullName>
    </submittedName>
</protein>
<dbReference type="InterPro" id="IPR006860">
    <property type="entry name" value="FecR"/>
</dbReference>
<evidence type="ECO:0000313" key="4">
    <source>
        <dbReference type="Proteomes" id="UP000007383"/>
    </source>
</evidence>
<accession>H9ULV0</accession>
<name>H9ULV0_SPIAZ</name>
<feature type="signal peptide" evidence="1">
    <location>
        <begin position="1"/>
        <end position="25"/>
    </location>
</feature>
<dbReference type="EMBL" id="CP003282">
    <property type="protein sequence ID" value="AFG38493.1"/>
    <property type="molecule type" value="Genomic_DNA"/>
</dbReference>
<reference evidence="4" key="1">
    <citation type="journal article" date="2013" name="Stand. Genomic Sci.">
        <title>Complete genome sequence of the halophilic bacterium Spirochaeta africana type strain (Z-7692(T)) from the alkaline Lake Magadi in the East African Rift.</title>
        <authorList>
            <person name="Liolos K."/>
            <person name="Abt B."/>
            <person name="Scheuner C."/>
            <person name="Teshima H."/>
            <person name="Held B."/>
            <person name="Lapidus A."/>
            <person name="Nolan M."/>
            <person name="Lucas S."/>
            <person name="Deshpande S."/>
            <person name="Cheng J.F."/>
            <person name="Tapia R."/>
            <person name="Goodwin L.A."/>
            <person name="Pitluck S."/>
            <person name="Pagani I."/>
            <person name="Ivanova N."/>
            <person name="Mavromatis K."/>
            <person name="Mikhailova N."/>
            <person name="Huntemann M."/>
            <person name="Pati A."/>
            <person name="Chen A."/>
            <person name="Palaniappan K."/>
            <person name="Land M."/>
            <person name="Rohde M."/>
            <person name="Tindall B.J."/>
            <person name="Detter J.C."/>
            <person name="Goker M."/>
            <person name="Bristow J."/>
            <person name="Eisen J.A."/>
            <person name="Markowitz V."/>
            <person name="Hugenholtz P."/>
            <person name="Woyke T."/>
            <person name="Klenk H.P."/>
            <person name="Kyrpides N.C."/>
        </authorList>
    </citation>
    <scope>NUCLEOTIDE SEQUENCE</scope>
    <source>
        <strain evidence="4">ATCC 700263 / DSM 8902 / Z-7692</strain>
    </source>
</reference>
<evidence type="ECO:0000313" key="3">
    <source>
        <dbReference type="EMBL" id="AFG38493.1"/>
    </source>
</evidence>
<keyword evidence="4" id="KW-1185">Reference proteome</keyword>
<feature type="domain" description="FecR protein" evidence="2">
    <location>
        <begin position="64"/>
        <end position="162"/>
    </location>
</feature>
<feature type="chain" id="PRO_5003623085" evidence="1">
    <location>
        <begin position="26"/>
        <end position="350"/>
    </location>
</feature>
<sequence length="350" mass="39617">MHNRMINRLLTVLVVMLLAAAGAAADEPVGSVAYLEGQPGIVRGGRPITDTVDFGFSLYNLDHIRTDQSSVIEFSLLAHTGMEGRVTVQPESEFYLAFDQGRRESTVHLLRGSSSFSVDRIPRGRSFSVRTSGAVMGVRGTDFTIDTAGQGEYLVTTGSGRVEVRAEDGATAMAVPGQAVEFTVVNGFRAVALAAGQEHDFRTRWREQRLEALRANPEAAVADFSRRYRAARDEFLQRYEELMTHEDIIDRWILEDRQGRQSSTMEQMQQKSAVAGPLMRMAAHMVIFERLYYRTAELRHQLDLADFQESDPREFFTEFDRDAAVLQERLDMLRYVFRLYAERNNGRLPF</sequence>
<dbReference type="Gene3D" id="2.60.120.1440">
    <property type="match status" value="1"/>
</dbReference>
<dbReference type="KEGG" id="sfc:Spiaf_2462"/>
<dbReference type="PANTHER" id="PTHR38731">
    <property type="entry name" value="LIPL45-RELATED LIPOPROTEIN-RELATED"/>
    <property type="match status" value="1"/>
</dbReference>
<evidence type="ECO:0000259" key="2">
    <source>
        <dbReference type="Pfam" id="PF04773"/>
    </source>
</evidence>
<evidence type="ECO:0000256" key="1">
    <source>
        <dbReference type="SAM" id="SignalP"/>
    </source>
</evidence>
<dbReference type="Proteomes" id="UP000007383">
    <property type="component" value="Chromosome"/>
</dbReference>
<dbReference type="AlphaFoldDB" id="H9ULV0"/>
<dbReference type="PATRIC" id="fig|889378.3.peg.2439"/>
<dbReference type="Pfam" id="PF04773">
    <property type="entry name" value="FecR"/>
    <property type="match status" value="1"/>
</dbReference>
<keyword evidence="1" id="KW-0732">Signal</keyword>
<proteinExistence type="predicted"/>
<gene>
    <name evidence="3" type="ordered locus">Spiaf_2462</name>
</gene>
<dbReference type="HOGENOM" id="CLU_737488_0_0_12"/>
<organism evidence="3 4">
    <name type="scientific">Spirochaeta africana (strain ATCC 700263 / DSM 8902 / Z-7692)</name>
    <dbReference type="NCBI Taxonomy" id="889378"/>
    <lineage>
        <taxon>Bacteria</taxon>
        <taxon>Pseudomonadati</taxon>
        <taxon>Spirochaetota</taxon>
        <taxon>Spirochaetia</taxon>
        <taxon>Spirochaetales</taxon>
        <taxon>Spirochaetaceae</taxon>
        <taxon>Spirochaeta</taxon>
    </lineage>
</organism>